<dbReference type="Gene3D" id="3.30.450.20">
    <property type="entry name" value="PAS domain"/>
    <property type="match status" value="1"/>
</dbReference>
<protein>
    <submittedName>
        <fullName evidence="2">Diguanylate cyclase</fullName>
    </submittedName>
</protein>
<comment type="caution">
    <text evidence="2">The sequence shown here is derived from an EMBL/GenBank/DDBJ whole genome shotgun (WGS) entry which is preliminary data.</text>
</comment>
<dbReference type="SUPFAM" id="SSF55785">
    <property type="entry name" value="PYP-like sensor domain (PAS domain)"/>
    <property type="match status" value="1"/>
</dbReference>
<evidence type="ECO:0000259" key="1">
    <source>
        <dbReference type="Pfam" id="PF13185"/>
    </source>
</evidence>
<dbReference type="AlphaFoldDB" id="A0A0F8AVF1"/>
<dbReference type="InterPro" id="IPR029016">
    <property type="entry name" value="GAF-like_dom_sf"/>
</dbReference>
<organism evidence="2 3">
    <name type="scientific">Halorubrum saccharovorum</name>
    <dbReference type="NCBI Taxonomy" id="2248"/>
    <lineage>
        <taxon>Archaea</taxon>
        <taxon>Methanobacteriati</taxon>
        <taxon>Methanobacteriota</taxon>
        <taxon>Stenosarchaea group</taxon>
        <taxon>Halobacteria</taxon>
        <taxon>Halobacteriales</taxon>
        <taxon>Haloferacaceae</taxon>
        <taxon>Halorubrum</taxon>
    </lineage>
</organism>
<gene>
    <name evidence="2" type="ORF">FK85_26160</name>
</gene>
<keyword evidence="3" id="KW-1185">Reference proteome</keyword>
<dbReference type="EMBL" id="JNFH02000021">
    <property type="protein sequence ID" value="KKF39746.1"/>
    <property type="molecule type" value="Genomic_DNA"/>
</dbReference>
<accession>A0A0F8AVF1</accession>
<dbReference type="InterPro" id="IPR003018">
    <property type="entry name" value="GAF"/>
</dbReference>
<sequence>MSSTTPPAFEREAAETLTTLQRLAEVGVWTYDVAEEELWWSEEARRIHGLDAAPTVPDVIEQYAEADQRKVLERLSEAVERGESFSVDVGYASERTTERTIRLRCAPIVEDGRTVMLQGVVRDVTDLKRQEQRIEILRRTSEDLRNASSKDEVAELLADAAKNVLGLVNTTVRLVDENRNMLQTVVATEECLERAGDRPNYAVTEDTPAAETYRTGTPVIHENHEYTGDDHSRGALRSGLYAPIGSHGVLSAGDVVVDAFEEHDLEAASLLGELGAEAITRIGWVKRSRAI</sequence>
<feature type="domain" description="GAF" evidence="1">
    <location>
        <begin position="148"/>
        <end position="279"/>
    </location>
</feature>
<evidence type="ECO:0000313" key="2">
    <source>
        <dbReference type="EMBL" id="KKF39746.1"/>
    </source>
</evidence>
<dbReference type="Gene3D" id="3.30.450.40">
    <property type="match status" value="1"/>
</dbReference>
<dbReference type="NCBIfam" id="TIGR00229">
    <property type="entry name" value="sensory_box"/>
    <property type="match status" value="1"/>
</dbReference>
<name>A0A0F8AVF1_9EURY</name>
<dbReference type="InterPro" id="IPR000014">
    <property type="entry name" value="PAS"/>
</dbReference>
<dbReference type="Pfam" id="PF13185">
    <property type="entry name" value="GAF_2"/>
    <property type="match status" value="1"/>
</dbReference>
<dbReference type="InterPro" id="IPR035965">
    <property type="entry name" value="PAS-like_dom_sf"/>
</dbReference>
<proteinExistence type="predicted"/>
<dbReference type="SUPFAM" id="SSF55781">
    <property type="entry name" value="GAF domain-like"/>
    <property type="match status" value="1"/>
</dbReference>
<reference evidence="2 3" key="1">
    <citation type="journal article" date="2015" name="Genome Announc.">
        <title>Draft genome sequence of a Halorubrum H3 strain isolated from the burlinskoye salt lake (Altai Krai, Russia).</title>
        <authorList>
            <person name="Rozanov A.S."/>
            <person name="Bryanskaya A.V."/>
            <person name="Malup T.K."/>
            <person name="Kotenko A.V."/>
            <person name="Peltek S.E."/>
        </authorList>
    </citation>
    <scope>NUCLEOTIDE SEQUENCE [LARGE SCALE GENOMIC DNA]</scope>
    <source>
        <strain evidence="2 3">H3</strain>
    </source>
</reference>
<dbReference type="Proteomes" id="UP000053331">
    <property type="component" value="Unassembled WGS sequence"/>
</dbReference>
<evidence type="ECO:0000313" key="3">
    <source>
        <dbReference type="Proteomes" id="UP000053331"/>
    </source>
</evidence>